<evidence type="ECO:0008006" key="3">
    <source>
        <dbReference type="Google" id="ProtNLM"/>
    </source>
</evidence>
<dbReference type="Pfam" id="PF08843">
    <property type="entry name" value="AbiEii"/>
    <property type="match status" value="1"/>
</dbReference>
<proteinExistence type="predicted"/>
<dbReference type="EMBL" id="PCQY01000024">
    <property type="protein sequence ID" value="PIP04534.1"/>
    <property type="molecule type" value="Genomic_DNA"/>
</dbReference>
<reference evidence="1 2" key="1">
    <citation type="submission" date="2017-09" db="EMBL/GenBank/DDBJ databases">
        <title>Depth-based differentiation of microbial function through sediment-hosted aquifers and enrichment of novel symbionts in the deep terrestrial subsurface.</title>
        <authorList>
            <person name="Probst A.J."/>
            <person name="Ladd B."/>
            <person name="Jarett J.K."/>
            <person name="Geller-Mcgrath D.E."/>
            <person name="Sieber C.M."/>
            <person name="Emerson J.B."/>
            <person name="Anantharaman K."/>
            <person name="Thomas B.C."/>
            <person name="Malmstrom R."/>
            <person name="Stieglmeier M."/>
            <person name="Klingl A."/>
            <person name="Woyke T."/>
            <person name="Ryan C.M."/>
            <person name="Banfield J.F."/>
        </authorList>
    </citation>
    <scope>NUCLEOTIDE SEQUENCE [LARGE SCALE GENOMIC DNA]</scope>
    <source>
        <strain evidence="1">CG23_combo_of_CG06-09_8_20_14_all_40_14</strain>
    </source>
</reference>
<dbReference type="AlphaFoldDB" id="A0A2G9XC50"/>
<gene>
    <name evidence="1" type="ORF">COX53_01905</name>
</gene>
<name>A0A2G9XC50_UNCKA</name>
<accession>A0A2G9XC50</accession>
<dbReference type="InterPro" id="IPR014942">
    <property type="entry name" value="AbiEii"/>
</dbReference>
<dbReference type="Gene3D" id="3.10.450.620">
    <property type="entry name" value="JHP933, nucleotidyltransferase-like core domain"/>
    <property type="match status" value="1"/>
</dbReference>
<sequence length="227" mass="26668">MYKLTPLQKKAIDSFATSALKDNFYWTGGTLLSIFYLHHRESIDIDFFSDNPFSFNTVNSFITNFKNKEGISRIDYEKVFDRWEFLLEKGNKNLRIEFVYYNHEKKVLGARRRYMGVLIDSIEDIAANKTFAYFDRNEPKDLFDLYFLIKKAKFTPVKLLNLVRKKFGAGFTEDMFWSESFKSLNLLRTLKPLLSEKSKKEQDELFGDIGAYFKSGSSKYLNSVLTN</sequence>
<evidence type="ECO:0000313" key="1">
    <source>
        <dbReference type="EMBL" id="PIP04534.1"/>
    </source>
</evidence>
<protein>
    <recommendedName>
        <fullName evidence="3">Nucleotidyl transferase AbiEii/AbiGii toxin family protein</fullName>
    </recommendedName>
</protein>
<organism evidence="1 2">
    <name type="scientific">candidate division WWE3 bacterium CG23_combo_of_CG06-09_8_20_14_all_40_14</name>
    <dbReference type="NCBI Taxonomy" id="1975095"/>
    <lineage>
        <taxon>Bacteria</taxon>
        <taxon>Katanobacteria</taxon>
    </lineage>
</organism>
<comment type="caution">
    <text evidence="1">The sequence shown here is derived from an EMBL/GenBank/DDBJ whole genome shotgun (WGS) entry which is preliminary data.</text>
</comment>
<dbReference type="Proteomes" id="UP000231388">
    <property type="component" value="Unassembled WGS sequence"/>
</dbReference>
<evidence type="ECO:0000313" key="2">
    <source>
        <dbReference type="Proteomes" id="UP000231388"/>
    </source>
</evidence>